<evidence type="ECO:0000313" key="3">
    <source>
        <dbReference type="Proteomes" id="UP000446768"/>
    </source>
</evidence>
<accession>A0A7X2IT19</accession>
<sequence length="560" mass="59037">MKRSVILACACAVLCAPWPALAGGAAVPDTPAAYAWSLPVTAADDNGVHALRLPPAVYLHAQSARLADIRLFDRRGLPVPYALRHPPTDTYTDARELPLRIFPLYRQPGAPPSVSTSALQGDFKLELRTDSDGRLLSVTGGGPATRTPSSAQAPALETLVLDLGVSSRATPPTVTALRFAPPKGNATYTAQVWLEASDDLRDWRPLGAADLQWLSATDGAILACDVLAFEPSQFRYARLTWRNGTPALFAGITALSVSQRQSAPAMDHAELTPVAGRVPGDLVYAAGIGIPAERAGMQFATPNAVYAAMLGSYRDTTLAPAAAAEAPVPQRRHHHHLRGHLHGHLHRHQPYRYDDPPAQPAALPADPFVPVASATFYDITQDGRRRRSGGLPMPATQLAQWVVRPYSPQYAALPLSQAPKLQLSWTPATLLFLANGNGPYTLAFGRAGAPMMEHDLGHVAPGYSERELRALPQAEAGAARQTVTSAVASPPATVAAAGHAPLANTTLAPGKPIAAPGKSIPGTVATLSDHTLLWGVLLAGVAGLAYLTVRLLKPPGENGS</sequence>
<keyword evidence="1" id="KW-0732">Signal</keyword>
<dbReference type="EMBL" id="WKJJ01000017">
    <property type="protein sequence ID" value="MRV74948.1"/>
    <property type="molecule type" value="Genomic_DNA"/>
</dbReference>
<gene>
    <name evidence="2" type="ORF">GJ700_24855</name>
</gene>
<proteinExistence type="predicted"/>
<protein>
    <submittedName>
        <fullName evidence="2">DUF3999 family protein</fullName>
    </submittedName>
</protein>
<dbReference type="RefSeq" id="WP_154379005.1">
    <property type="nucleotide sequence ID" value="NZ_WKJJ01000017.1"/>
</dbReference>
<name>A0A7X2IT19_9BURK</name>
<reference evidence="2 3" key="1">
    <citation type="submission" date="2019-11" db="EMBL/GenBank/DDBJ databases">
        <title>Novel species isolated from a subtropical stream in China.</title>
        <authorList>
            <person name="Lu H."/>
        </authorList>
    </citation>
    <scope>NUCLEOTIDE SEQUENCE [LARGE SCALE GENOMIC DNA]</scope>
    <source>
        <strain evidence="2 3">FT92W</strain>
    </source>
</reference>
<dbReference type="InterPro" id="IPR025060">
    <property type="entry name" value="DUF3999"/>
</dbReference>
<evidence type="ECO:0000313" key="2">
    <source>
        <dbReference type="EMBL" id="MRV74948.1"/>
    </source>
</evidence>
<dbReference type="AlphaFoldDB" id="A0A7X2IT19"/>
<comment type="caution">
    <text evidence="2">The sequence shown here is derived from an EMBL/GenBank/DDBJ whole genome shotgun (WGS) entry which is preliminary data.</text>
</comment>
<dbReference type="Pfam" id="PF13163">
    <property type="entry name" value="DUF3999"/>
    <property type="match status" value="1"/>
</dbReference>
<keyword evidence="3" id="KW-1185">Reference proteome</keyword>
<feature type="signal peptide" evidence="1">
    <location>
        <begin position="1"/>
        <end position="22"/>
    </location>
</feature>
<feature type="chain" id="PRO_5030916809" evidence="1">
    <location>
        <begin position="23"/>
        <end position="560"/>
    </location>
</feature>
<organism evidence="2 3">
    <name type="scientific">Pseudoduganella rivuli</name>
    <dbReference type="NCBI Taxonomy" id="2666085"/>
    <lineage>
        <taxon>Bacteria</taxon>
        <taxon>Pseudomonadati</taxon>
        <taxon>Pseudomonadota</taxon>
        <taxon>Betaproteobacteria</taxon>
        <taxon>Burkholderiales</taxon>
        <taxon>Oxalobacteraceae</taxon>
        <taxon>Telluria group</taxon>
        <taxon>Pseudoduganella</taxon>
    </lineage>
</organism>
<dbReference type="Proteomes" id="UP000446768">
    <property type="component" value="Unassembled WGS sequence"/>
</dbReference>
<evidence type="ECO:0000256" key="1">
    <source>
        <dbReference type="SAM" id="SignalP"/>
    </source>
</evidence>